<dbReference type="RefSeq" id="WP_147169592.1">
    <property type="nucleotide sequence ID" value="NZ_VOOR01000087.1"/>
</dbReference>
<protein>
    <submittedName>
        <fullName evidence="1">Uncharacterized protein</fullName>
    </submittedName>
</protein>
<evidence type="ECO:0000313" key="2">
    <source>
        <dbReference type="Proteomes" id="UP000321580"/>
    </source>
</evidence>
<organism evidence="1 2">
    <name type="scientific">Phaeodactylibacter luteus</name>
    <dbReference type="NCBI Taxonomy" id="1564516"/>
    <lineage>
        <taxon>Bacteria</taxon>
        <taxon>Pseudomonadati</taxon>
        <taxon>Bacteroidota</taxon>
        <taxon>Saprospiria</taxon>
        <taxon>Saprospirales</taxon>
        <taxon>Haliscomenobacteraceae</taxon>
        <taxon>Phaeodactylibacter</taxon>
    </lineage>
</organism>
<comment type="caution">
    <text evidence="1">The sequence shown here is derived from an EMBL/GenBank/DDBJ whole genome shotgun (WGS) entry which is preliminary data.</text>
</comment>
<accession>A0A5C6RGT2</accession>
<name>A0A5C6RGT2_9BACT</name>
<dbReference type="EMBL" id="VOOR01000087">
    <property type="protein sequence ID" value="TXB59737.1"/>
    <property type="molecule type" value="Genomic_DNA"/>
</dbReference>
<reference evidence="1 2" key="1">
    <citation type="submission" date="2019-08" db="EMBL/GenBank/DDBJ databases">
        <title>Genome of Phaeodactylibacter luteus.</title>
        <authorList>
            <person name="Bowman J.P."/>
        </authorList>
    </citation>
    <scope>NUCLEOTIDE SEQUENCE [LARGE SCALE GENOMIC DNA]</scope>
    <source>
        <strain evidence="1 2">KCTC 42180</strain>
    </source>
</reference>
<dbReference type="Proteomes" id="UP000321580">
    <property type="component" value="Unassembled WGS sequence"/>
</dbReference>
<dbReference type="AlphaFoldDB" id="A0A5C6RGT2"/>
<evidence type="ECO:0000313" key="1">
    <source>
        <dbReference type="EMBL" id="TXB59737.1"/>
    </source>
</evidence>
<sequence length="133" mass="15219">MQPLPKGRARKAVLKFFQQKFGAFKKAYYFCTRFESKAVFDLSDGCSGSKKREKIKPKSFVQKTRTQYLCNPLLKEAGRGSASWRPNLRLAQAGIKDKAPLAARKFIDTDLLEGKHESASSNRQQTRHLFFKD</sequence>
<keyword evidence="2" id="KW-1185">Reference proteome</keyword>
<proteinExistence type="predicted"/>
<gene>
    <name evidence="1" type="ORF">FRY97_21000</name>
</gene>